<dbReference type="OrthoDB" id="18134at2759"/>
<accession>A0A1X2HNX3</accession>
<dbReference type="GO" id="GO:0061462">
    <property type="term" value="P:protein localization to lysosome"/>
    <property type="evidence" value="ECO:0007669"/>
    <property type="project" value="TreeGrafter"/>
</dbReference>
<dbReference type="STRING" id="13706.A0A1X2HNX3"/>
<comment type="caution">
    <text evidence="1">The sequence shown here is derived from an EMBL/GenBank/DDBJ whole genome shotgun (WGS) entry which is preliminary data.</text>
</comment>
<dbReference type="Gene3D" id="3.30.450.240">
    <property type="match status" value="1"/>
</dbReference>
<name>A0A1X2HNX3_SYNRA</name>
<dbReference type="InterPro" id="IPR038060">
    <property type="entry name" value="C12orf66-like_central_sf"/>
</dbReference>
<reference evidence="1 2" key="1">
    <citation type="submission" date="2016-07" db="EMBL/GenBank/DDBJ databases">
        <title>Pervasive Adenine N6-methylation of Active Genes in Fungi.</title>
        <authorList>
            <consortium name="DOE Joint Genome Institute"/>
            <person name="Mondo S.J."/>
            <person name="Dannebaum R.O."/>
            <person name="Kuo R.C."/>
            <person name="Labutti K."/>
            <person name="Haridas S."/>
            <person name="Kuo A."/>
            <person name="Salamov A."/>
            <person name="Ahrendt S.R."/>
            <person name="Lipzen A."/>
            <person name="Sullivan W."/>
            <person name="Andreopoulos W.B."/>
            <person name="Clum A."/>
            <person name="Lindquist E."/>
            <person name="Daum C."/>
            <person name="Ramamoorthy G.K."/>
            <person name="Gryganskyi A."/>
            <person name="Culley D."/>
            <person name="Magnuson J.K."/>
            <person name="James T.Y."/>
            <person name="O'Malley M.A."/>
            <person name="Stajich J.E."/>
            <person name="Spatafora J.W."/>
            <person name="Visel A."/>
            <person name="Grigoriev I.V."/>
        </authorList>
    </citation>
    <scope>NUCLEOTIDE SEQUENCE [LARGE SCALE GENOMIC DNA]</scope>
    <source>
        <strain evidence="1 2">NRRL 2496</strain>
    </source>
</reference>
<dbReference type="GO" id="GO:0034198">
    <property type="term" value="P:cellular response to amino acid starvation"/>
    <property type="evidence" value="ECO:0007669"/>
    <property type="project" value="TreeGrafter"/>
</dbReference>
<dbReference type="OMA" id="PQKFINA"/>
<dbReference type="SUPFAM" id="SSF158548">
    <property type="entry name" value="FLJ32549 domain-like"/>
    <property type="match status" value="1"/>
</dbReference>
<dbReference type="Proteomes" id="UP000242180">
    <property type="component" value="Unassembled WGS sequence"/>
</dbReference>
<organism evidence="1 2">
    <name type="scientific">Syncephalastrum racemosum</name>
    <name type="common">Filamentous fungus</name>
    <dbReference type="NCBI Taxonomy" id="13706"/>
    <lineage>
        <taxon>Eukaryota</taxon>
        <taxon>Fungi</taxon>
        <taxon>Fungi incertae sedis</taxon>
        <taxon>Mucoromycota</taxon>
        <taxon>Mucoromycotina</taxon>
        <taxon>Mucoromycetes</taxon>
        <taxon>Mucorales</taxon>
        <taxon>Syncephalastraceae</taxon>
        <taxon>Syncephalastrum</taxon>
    </lineage>
</organism>
<dbReference type="Pfam" id="PF09404">
    <property type="entry name" value="C12orf66_like"/>
    <property type="match status" value="1"/>
</dbReference>
<dbReference type="SUPFAM" id="SSF160651">
    <property type="entry name" value="FLJ32549 C-terminal domain-like"/>
    <property type="match status" value="1"/>
</dbReference>
<evidence type="ECO:0000313" key="2">
    <source>
        <dbReference type="Proteomes" id="UP000242180"/>
    </source>
</evidence>
<dbReference type="PANTHER" id="PTHR31581:SF1">
    <property type="entry name" value="KICSTOR SUBUNIT 2"/>
    <property type="match status" value="1"/>
</dbReference>
<protein>
    <submittedName>
        <fullName evidence="1">Uncharacterized protein</fullName>
    </submittedName>
</protein>
<evidence type="ECO:0000313" key="1">
    <source>
        <dbReference type="EMBL" id="ORZ01051.1"/>
    </source>
</evidence>
<dbReference type="InParanoid" id="A0A1X2HNX3"/>
<dbReference type="PANTHER" id="PTHR31581">
    <property type="entry name" value="KICSTOR COMPLEX PROTEIN C12ORF66"/>
    <property type="match status" value="1"/>
</dbReference>
<dbReference type="GO" id="GO:1904262">
    <property type="term" value="P:negative regulation of TORC1 signaling"/>
    <property type="evidence" value="ECO:0007669"/>
    <property type="project" value="TreeGrafter"/>
</dbReference>
<gene>
    <name evidence="1" type="ORF">BCR43DRAFT_529730</name>
</gene>
<dbReference type="AlphaFoldDB" id="A0A1X2HNX3"/>
<dbReference type="GO" id="GO:0042149">
    <property type="term" value="P:cellular response to glucose starvation"/>
    <property type="evidence" value="ECO:0007669"/>
    <property type="project" value="TreeGrafter"/>
</dbReference>
<dbReference type="InterPro" id="IPR018544">
    <property type="entry name" value="KICS_2"/>
</dbReference>
<proteinExistence type="predicted"/>
<keyword evidence="2" id="KW-1185">Reference proteome</keyword>
<sequence>MDNNDLCTAYWNALGAFDYPAASKISTRLSRLHQPFSAILVKLTNCESIYTQLSFLKPKWFMRKDAFLGSLYSYLADDIQREIPALESNTYTQLPDTNELLTALHALRELCRVRQTLISIYQGVAAQTTMAHETILDELDSLRNDTSFDYERMKLLGQARQAITDYAFQDACMSLFQCKQELGKWKSLCQSQDYIDKSIVPAQHAGPTSSWRAVLFGSTKQGDSWPHHVRWHTKYFENLTAKMTLYFTNILLPRERMLTEDDPEKSLWKGIKIDYHEQICTFRKRFGPHSIGLVYEVTPKVPFYPQGYVCSGTSYEAPQGIHSFPFIYCQPEKAPKEHLPNIISIIQGRRSKLNDPKAGPIHFFDASISSTYYLSRIDEHAVLVVIYLDRHNNIEPATATFMNNLSTSLRGTGVINDMVRME</sequence>
<dbReference type="EMBL" id="MCGN01000002">
    <property type="protein sequence ID" value="ORZ01051.1"/>
    <property type="molecule type" value="Genomic_DNA"/>
</dbReference>